<organism evidence="1">
    <name type="scientific">Myoviridae sp. ctp7F23</name>
    <dbReference type="NCBI Taxonomy" id="2825174"/>
    <lineage>
        <taxon>Viruses</taxon>
        <taxon>Duplodnaviria</taxon>
        <taxon>Heunggongvirae</taxon>
        <taxon>Uroviricota</taxon>
        <taxon>Caudoviricetes</taxon>
    </lineage>
</organism>
<accession>A0A8S5U8K2</accession>
<proteinExistence type="predicted"/>
<evidence type="ECO:0000313" key="1">
    <source>
        <dbReference type="EMBL" id="DAF90817.1"/>
    </source>
</evidence>
<dbReference type="EMBL" id="BK016037">
    <property type="protein sequence ID" value="DAF90817.1"/>
    <property type="molecule type" value="Genomic_DNA"/>
</dbReference>
<sequence length="30" mass="3761">MSCRSKKMYFLLIRLPLFWPERLGRQTLYL</sequence>
<reference evidence="1" key="1">
    <citation type="journal article" date="2021" name="Proc. Natl. Acad. Sci. U.S.A.">
        <title>A Catalog of Tens of Thousands of Viruses from Human Metagenomes Reveals Hidden Associations with Chronic Diseases.</title>
        <authorList>
            <person name="Tisza M.J."/>
            <person name="Buck C.B."/>
        </authorList>
    </citation>
    <scope>NUCLEOTIDE SEQUENCE</scope>
    <source>
        <strain evidence="1">Ctp7F23</strain>
    </source>
</reference>
<name>A0A8S5U8K2_9CAUD</name>
<protein>
    <submittedName>
        <fullName evidence="1">Uncharacterized protein</fullName>
    </submittedName>
</protein>